<feature type="chain" id="PRO_5042548912" evidence="1">
    <location>
        <begin position="20"/>
        <end position="120"/>
    </location>
</feature>
<proteinExistence type="predicted"/>
<evidence type="ECO:0000313" key="2">
    <source>
        <dbReference type="Proteomes" id="UP000695007"/>
    </source>
</evidence>
<dbReference type="RefSeq" id="XP_011506358.1">
    <property type="nucleotide sequence ID" value="XM_011508056.1"/>
</dbReference>
<reference evidence="3" key="1">
    <citation type="submission" date="2025-08" db="UniProtKB">
        <authorList>
            <consortium name="RefSeq"/>
        </authorList>
    </citation>
    <scope>IDENTIFICATION</scope>
</reference>
<dbReference type="GeneID" id="105368903"/>
<name>A0AAJ6YXU0_9HYME</name>
<organism evidence="2 3">
    <name type="scientific">Ceratosolen solmsi marchali</name>
    <dbReference type="NCBI Taxonomy" id="326594"/>
    <lineage>
        <taxon>Eukaryota</taxon>
        <taxon>Metazoa</taxon>
        <taxon>Ecdysozoa</taxon>
        <taxon>Arthropoda</taxon>
        <taxon>Hexapoda</taxon>
        <taxon>Insecta</taxon>
        <taxon>Pterygota</taxon>
        <taxon>Neoptera</taxon>
        <taxon>Endopterygota</taxon>
        <taxon>Hymenoptera</taxon>
        <taxon>Apocrita</taxon>
        <taxon>Proctotrupomorpha</taxon>
        <taxon>Chalcidoidea</taxon>
        <taxon>Agaonidae</taxon>
        <taxon>Agaoninae</taxon>
        <taxon>Ceratosolen</taxon>
    </lineage>
</organism>
<gene>
    <name evidence="3" type="primary">LOC105368903</name>
</gene>
<feature type="signal peptide" evidence="1">
    <location>
        <begin position="1"/>
        <end position="19"/>
    </location>
</feature>
<dbReference type="KEGG" id="csol:105368903"/>
<keyword evidence="1" id="KW-0732">Signal</keyword>
<dbReference type="AlphaFoldDB" id="A0AAJ6YXU0"/>
<dbReference type="Pfam" id="PF15868">
    <property type="entry name" value="MBF2"/>
    <property type="match status" value="1"/>
</dbReference>
<evidence type="ECO:0000256" key="1">
    <source>
        <dbReference type="SAM" id="SignalP"/>
    </source>
</evidence>
<dbReference type="InterPro" id="IPR031734">
    <property type="entry name" value="MBF2"/>
</dbReference>
<sequence>MRTWCLCFLILAITFVVESSKIQDLNEGVRINGDKQAIKEKIKFSRKLLQERREVKTFTVKGFITFIRLLNNNREHGATPRITGGGVGNNYVNIEFRSRKSHGIDFDIEIYETDKWESKQ</sequence>
<dbReference type="Proteomes" id="UP000695007">
    <property type="component" value="Unplaced"/>
</dbReference>
<accession>A0AAJ6YXU0</accession>
<keyword evidence="2" id="KW-1185">Reference proteome</keyword>
<protein>
    <submittedName>
        <fullName evidence="3">Probable salivary secreted peptide</fullName>
    </submittedName>
</protein>
<evidence type="ECO:0000313" key="3">
    <source>
        <dbReference type="RefSeq" id="XP_011506358.1"/>
    </source>
</evidence>